<dbReference type="GeneID" id="75114929"/>
<gene>
    <name evidence="1" type="ORF">ERS852397_03291</name>
</gene>
<dbReference type="Proteomes" id="UP000095517">
    <property type="component" value="Unassembled WGS sequence"/>
</dbReference>
<reference evidence="1 2" key="1">
    <citation type="submission" date="2015-09" db="EMBL/GenBank/DDBJ databases">
        <authorList>
            <consortium name="Pathogen Informatics"/>
        </authorList>
    </citation>
    <scope>NUCLEOTIDE SEQUENCE [LARGE SCALE GENOMIC DNA]</scope>
    <source>
        <strain evidence="1 2">2789STDY5608840</strain>
    </source>
</reference>
<name>A0A174JRF7_9BACE</name>
<accession>A0A174JRF7</accession>
<protein>
    <submittedName>
        <fullName evidence="1">Uncharacterized protein</fullName>
    </submittedName>
</protein>
<sequence length="217" mass="25938">MGRPIIKFSKRYGKVLGSINPDNHYPLYMFMYIIIMYALENNSAFNALSKHKLSAIHFIRMQVDCCLEVYACLLYRDKERFFKYFMDGKPTNKLCIGKQYLTAGYLCGELNKRYSGISEIYKEGCKWVHPSKVMFRFTAPQCDPNKSDMFFIGYKDKHYYDDEEQLRDIYKDMLLVNQILYELLKELVAPYKMAHSKELKIGKFFKSKKKMRFQFYE</sequence>
<dbReference type="AlphaFoldDB" id="A0A174JRF7"/>
<dbReference type="STRING" id="338188.ERS852397_03291"/>
<dbReference type="EMBL" id="CYZH01000023">
    <property type="protein sequence ID" value="CUP00208.1"/>
    <property type="molecule type" value="Genomic_DNA"/>
</dbReference>
<organism evidence="1 2">
    <name type="scientific">Bacteroides finegoldii</name>
    <dbReference type="NCBI Taxonomy" id="338188"/>
    <lineage>
        <taxon>Bacteria</taxon>
        <taxon>Pseudomonadati</taxon>
        <taxon>Bacteroidota</taxon>
        <taxon>Bacteroidia</taxon>
        <taxon>Bacteroidales</taxon>
        <taxon>Bacteroidaceae</taxon>
        <taxon>Bacteroides</taxon>
    </lineage>
</organism>
<evidence type="ECO:0000313" key="2">
    <source>
        <dbReference type="Proteomes" id="UP000095517"/>
    </source>
</evidence>
<evidence type="ECO:0000313" key="1">
    <source>
        <dbReference type="EMBL" id="CUP00208.1"/>
    </source>
</evidence>
<dbReference type="RefSeq" id="WP_005681270.1">
    <property type="nucleotide sequence ID" value="NZ_CABIXA010000023.1"/>
</dbReference>
<proteinExistence type="predicted"/>